<dbReference type="AlphaFoldDB" id="A0A975T9L8"/>
<keyword evidence="4" id="KW-1185">Reference proteome</keyword>
<dbReference type="RefSeq" id="WP_190601328.1">
    <property type="nucleotide sequence ID" value="NZ_CP021056.1"/>
</dbReference>
<evidence type="ECO:0000313" key="3">
    <source>
        <dbReference type="EMBL" id="QXE24455.1"/>
    </source>
</evidence>
<reference evidence="3" key="1">
    <citation type="submission" date="2017-04" db="EMBL/GenBank/DDBJ databases">
        <title>Genome deletions in a multicellular cyanobacterial endosymbiont for morphological adaptation in marine diatoms.</title>
        <authorList>
            <person name="Wang Y."/>
            <person name="Gao H."/>
            <person name="Li R."/>
            <person name="Xu X."/>
        </authorList>
    </citation>
    <scope>NUCLEOTIDE SEQUENCE</scope>
    <source>
        <strain evidence="3">FACHB 800</strain>
    </source>
</reference>
<dbReference type="KEGG" id="rsin:B6N60_03160"/>
<sequence>MRLPTVTLAVFIISSLWTYSAKANENHQNIINPDPNTPEQTTTNQGNQAENLLTQPATIDSKWQSESPQNYLQQKADSIPVVRQEECAKINPIEYLNNPEKFFKECPNTNNQNRQAGEPVEYLKVPRLDSGIKVNVGEF</sequence>
<organism evidence="3 4">
    <name type="scientific">Richelia sinica FACHB-800</name>
    <dbReference type="NCBI Taxonomy" id="1357546"/>
    <lineage>
        <taxon>Bacteria</taxon>
        <taxon>Bacillati</taxon>
        <taxon>Cyanobacteriota</taxon>
        <taxon>Cyanophyceae</taxon>
        <taxon>Nostocales</taxon>
        <taxon>Nostocaceae</taxon>
        <taxon>Richelia</taxon>
    </lineage>
</organism>
<dbReference type="EMBL" id="CP021056">
    <property type="protein sequence ID" value="QXE24455.1"/>
    <property type="molecule type" value="Genomic_DNA"/>
</dbReference>
<accession>A0A975T9L8</accession>
<feature type="compositionally biased region" description="Polar residues" evidence="1">
    <location>
        <begin position="37"/>
        <end position="51"/>
    </location>
</feature>
<dbReference type="Proteomes" id="UP000683511">
    <property type="component" value="Chromosome"/>
</dbReference>
<proteinExistence type="predicted"/>
<gene>
    <name evidence="3" type="ORF">B6N60_03160</name>
</gene>
<evidence type="ECO:0000313" key="4">
    <source>
        <dbReference type="Proteomes" id="UP000683511"/>
    </source>
</evidence>
<feature type="chain" id="PRO_5037179741" evidence="2">
    <location>
        <begin position="24"/>
        <end position="139"/>
    </location>
</feature>
<evidence type="ECO:0000256" key="1">
    <source>
        <dbReference type="SAM" id="MobiDB-lite"/>
    </source>
</evidence>
<feature type="signal peptide" evidence="2">
    <location>
        <begin position="1"/>
        <end position="23"/>
    </location>
</feature>
<feature type="region of interest" description="Disordered" evidence="1">
    <location>
        <begin position="28"/>
        <end position="51"/>
    </location>
</feature>
<protein>
    <submittedName>
        <fullName evidence="3">Uncharacterized protein</fullName>
    </submittedName>
</protein>
<keyword evidence="2" id="KW-0732">Signal</keyword>
<name>A0A975T9L8_9NOST</name>
<evidence type="ECO:0000256" key="2">
    <source>
        <dbReference type="SAM" id="SignalP"/>
    </source>
</evidence>